<sequence>VSSLQQASDPPDPGADNHGSGSSLHPSQFPPLPLSPEAASKPQVTPPILPSSPWGVGKMDTLRSPDNRSTTIVNQESFSMTMDISPTIVPIQISEKGLRKLQVLPSAKTKEIDCISAQYTTLPAKTKGSSPPTAAILFGTVANPRLDITTQSTTASESSKDLPPATRPEIVLNLCFESKKVTPSLPDSDPPPTGQAKTSGPAGHLHPSSSSAKDDAVAAAASTRDSVITADCYTPFDKALERTIFSKDTLVAIPFSPAIVSHEGGPQVLKPFINVSSSKKRKGSHLSRRSSPESTGGTISANLFSEISLANPFSLLEPRNLGHLSATGFSFTALPVAGTRPFKFYNFLTAHPDFLATITEGWEISQPDSWSLSSLNKKQKILKKYLKKLHKHNYSEIQKRVGECNQNLKDLQLESLGGRPSGCPSFHQRFGSSLDNCCSISTAAESVWVAWIHQNVIKDKCFWSMKESQSQTWLFKQILRLRQTAINWMRILPGNGNSIFFWTTPWSPFGQLINFVGHNGPRQYGIPLSSSLASLWVGETWDIGPARSQEMEQVQIFLSTVSLSEHEDMPEWSRLGTTPATNNKFVSAKVYNYIRESKPLVPWHHVVWLKKGIPKCKTLTWMFVLNRCPTRDRLLSWGLQTDPLCLLCNLLPESRNHIYFCCSFSSGIWRNLAAKLQFAIISDDWDDTLQGLIRYTGDNRLRYLTILSWQTLIHELWRERNNRLHRSHFKSQEAIFSTISSTVKNRISSLRETDPMESSACMQLWFSLP</sequence>
<protein>
    <recommendedName>
        <fullName evidence="2">Reverse transcriptase zinc-binding domain-containing protein</fullName>
    </recommendedName>
</protein>
<proteinExistence type="predicted"/>
<accession>A0ABQ8CX84</accession>
<name>A0ABQ8CX84_BRANA</name>
<evidence type="ECO:0000259" key="2">
    <source>
        <dbReference type="Pfam" id="PF13966"/>
    </source>
</evidence>
<evidence type="ECO:0000256" key="1">
    <source>
        <dbReference type="SAM" id="MobiDB-lite"/>
    </source>
</evidence>
<dbReference type="Proteomes" id="UP000824890">
    <property type="component" value="Unassembled WGS sequence"/>
</dbReference>
<keyword evidence="4" id="KW-1185">Reference proteome</keyword>
<feature type="region of interest" description="Disordered" evidence="1">
    <location>
        <begin position="1"/>
        <end position="69"/>
    </location>
</feature>
<gene>
    <name evidence="3" type="ORF">HID58_021721</name>
</gene>
<dbReference type="Pfam" id="PF13966">
    <property type="entry name" value="zf-RVT"/>
    <property type="match status" value="1"/>
</dbReference>
<reference evidence="3 4" key="1">
    <citation type="submission" date="2021-05" db="EMBL/GenBank/DDBJ databases">
        <title>Genome Assembly of Synthetic Allotetraploid Brassica napus Reveals Homoeologous Exchanges between Subgenomes.</title>
        <authorList>
            <person name="Davis J.T."/>
        </authorList>
    </citation>
    <scope>NUCLEOTIDE SEQUENCE [LARGE SCALE GENOMIC DNA]</scope>
    <source>
        <strain evidence="4">cv. Da-Ae</strain>
        <tissue evidence="3">Seedling</tissue>
    </source>
</reference>
<dbReference type="EMBL" id="JAGKQM010000006">
    <property type="protein sequence ID" value="KAH0921703.1"/>
    <property type="molecule type" value="Genomic_DNA"/>
</dbReference>
<comment type="caution">
    <text evidence="3">The sequence shown here is derived from an EMBL/GenBank/DDBJ whole genome shotgun (WGS) entry which is preliminary data.</text>
</comment>
<organism evidence="3 4">
    <name type="scientific">Brassica napus</name>
    <name type="common">Rape</name>
    <dbReference type="NCBI Taxonomy" id="3708"/>
    <lineage>
        <taxon>Eukaryota</taxon>
        <taxon>Viridiplantae</taxon>
        <taxon>Streptophyta</taxon>
        <taxon>Embryophyta</taxon>
        <taxon>Tracheophyta</taxon>
        <taxon>Spermatophyta</taxon>
        <taxon>Magnoliopsida</taxon>
        <taxon>eudicotyledons</taxon>
        <taxon>Gunneridae</taxon>
        <taxon>Pentapetalae</taxon>
        <taxon>rosids</taxon>
        <taxon>malvids</taxon>
        <taxon>Brassicales</taxon>
        <taxon>Brassicaceae</taxon>
        <taxon>Brassiceae</taxon>
        <taxon>Brassica</taxon>
    </lineage>
</organism>
<feature type="non-terminal residue" evidence="3">
    <location>
        <position position="1"/>
    </location>
</feature>
<evidence type="ECO:0000313" key="3">
    <source>
        <dbReference type="EMBL" id="KAH0921703.1"/>
    </source>
</evidence>
<dbReference type="InterPro" id="IPR026960">
    <property type="entry name" value="RVT-Znf"/>
</dbReference>
<feature type="region of interest" description="Disordered" evidence="1">
    <location>
        <begin position="181"/>
        <end position="217"/>
    </location>
</feature>
<evidence type="ECO:0000313" key="4">
    <source>
        <dbReference type="Proteomes" id="UP000824890"/>
    </source>
</evidence>
<feature type="domain" description="Reverse transcriptase zinc-binding" evidence="2">
    <location>
        <begin position="585"/>
        <end position="669"/>
    </location>
</feature>